<dbReference type="InterPro" id="IPR020904">
    <property type="entry name" value="Sc_DH/Rdtase_CS"/>
</dbReference>
<name>A0A8T4GRY5_9EURY</name>
<dbReference type="RefSeq" id="WP_209489687.1">
    <property type="nucleotide sequence ID" value="NZ_JAGGLC010000001.1"/>
</dbReference>
<dbReference type="PANTHER" id="PTHR44169:SF6">
    <property type="entry name" value="NADPH-DEPENDENT 1-ACYLDIHYDROXYACETONE PHOSPHATE REDUCTASE"/>
    <property type="match status" value="1"/>
</dbReference>
<dbReference type="SUPFAM" id="SSF51735">
    <property type="entry name" value="NAD(P)-binding Rossmann-fold domains"/>
    <property type="match status" value="1"/>
</dbReference>
<proteinExistence type="inferred from homology"/>
<organism evidence="4 5">
    <name type="scientific">Halolamina salifodinae</name>
    <dbReference type="NCBI Taxonomy" id="1202767"/>
    <lineage>
        <taxon>Archaea</taxon>
        <taxon>Methanobacteriati</taxon>
        <taxon>Methanobacteriota</taxon>
        <taxon>Stenosarchaea group</taxon>
        <taxon>Halobacteria</taxon>
        <taxon>Halobacteriales</taxon>
        <taxon>Haloferacaceae</taxon>
    </lineage>
</organism>
<sequence>MRPETVLITGCSSGIGRATAEAFLDDGWTVYATARDTDDIADLGEREGCKTTTLDVTDDSDVRNVVNRMLRQDGRIDCLVNNAGYAQFGPTEEVDTEEVRQQFEVNVYGPHRLIKAVLPHMREAGEGTVVNLSSVIGRISIPGGGAYAGSKFAVEAMTDALRWEVEGHGIDAVLIEPGPVQTKFGDRASAEADEAERTGAYDWFWTLFEDTEVLAGGGPGAIEPAEVADRILDAANLTDPPARMSVGPSAGLLVKTRHLPDSIRDLAIRFARKRLA</sequence>
<dbReference type="Gene3D" id="3.40.50.720">
    <property type="entry name" value="NAD(P)-binding Rossmann-like Domain"/>
    <property type="match status" value="1"/>
</dbReference>
<protein>
    <submittedName>
        <fullName evidence="4">NAD(P)-dependent dehydrogenase (Short-subunit alcohol dehydrogenase family)</fullName>
    </submittedName>
</protein>
<reference evidence="4" key="1">
    <citation type="submission" date="2021-03" db="EMBL/GenBank/DDBJ databases">
        <title>Genomic Encyclopedia of Type Strains, Phase IV (KMG-IV): sequencing the most valuable type-strain genomes for metagenomic binning, comparative biology and taxonomic classification.</title>
        <authorList>
            <person name="Goeker M."/>
        </authorList>
    </citation>
    <scope>NUCLEOTIDE SEQUENCE</scope>
    <source>
        <strain evidence="4">DSM 26232</strain>
    </source>
</reference>
<dbReference type="PANTHER" id="PTHR44169">
    <property type="entry name" value="NADPH-DEPENDENT 1-ACYLDIHYDROXYACETONE PHOSPHATE REDUCTASE"/>
    <property type="match status" value="1"/>
</dbReference>
<accession>A0A8T4GRY5</accession>
<dbReference type="CDD" id="cd05374">
    <property type="entry name" value="17beta-HSD-like_SDR_c"/>
    <property type="match status" value="1"/>
</dbReference>
<comment type="similarity">
    <text evidence="1 3">Belongs to the short-chain dehydrogenases/reductases (SDR) family.</text>
</comment>
<dbReference type="InterPro" id="IPR002347">
    <property type="entry name" value="SDR_fam"/>
</dbReference>
<dbReference type="PRINTS" id="PR00081">
    <property type="entry name" value="GDHRDH"/>
</dbReference>
<evidence type="ECO:0000256" key="3">
    <source>
        <dbReference type="RuleBase" id="RU000363"/>
    </source>
</evidence>
<dbReference type="Proteomes" id="UP000823736">
    <property type="component" value="Unassembled WGS sequence"/>
</dbReference>
<keyword evidence="5" id="KW-1185">Reference proteome</keyword>
<gene>
    <name evidence="4" type="ORF">J2753_000260</name>
</gene>
<dbReference type="PROSITE" id="PS00061">
    <property type="entry name" value="ADH_SHORT"/>
    <property type="match status" value="1"/>
</dbReference>
<evidence type="ECO:0000313" key="4">
    <source>
        <dbReference type="EMBL" id="MBP1985787.1"/>
    </source>
</evidence>
<dbReference type="Pfam" id="PF00106">
    <property type="entry name" value="adh_short"/>
    <property type="match status" value="1"/>
</dbReference>
<evidence type="ECO:0000313" key="5">
    <source>
        <dbReference type="Proteomes" id="UP000823736"/>
    </source>
</evidence>
<dbReference type="EMBL" id="JAGGLC010000001">
    <property type="protein sequence ID" value="MBP1985787.1"/>
    <property type="molecule type" value="Genomic_DNA"/>
</dbReference>
<dbReference type="InterPro" id="IPR036291">
    <property type="entry name" value="NAD(P)-bd_dom_sf"/>
</dbReference>
<dbReference type="GO" id="GO:0016491">
    <property type="term" value="F:oxidoreductase activity"/>
    <property type="evidence" value="ECO:0007669"/>
    <property type="project" value="UniProtKB-KW"/>
</dbReference>
<dbReference type="AlphaFoldDB" id="A0A8T4GRY5"/>
<dbReference type="OrthoDB" id="10157at2157"/>
<keyword evidence="2" id="KW-0560">Oxidoreductase</keyword>
<dbReference type="PRINTS" id="PR00080">
    <property type="entry name" value="SDRFAMILY"/>
</dbReference>
<comment type="caution">
    <text evidence="4">The sequence shown here is derived from an EMBL/GenBank/DDBJ whole genome shotgun (WGS) entry which is preliminary data.</text>
</comment>
<evidence type="ECO:0000256" key="1">
    <source>
        <dbReference type="ARBA" id="ARBA00006484"/>
    </source>
</evidence>
<evidence type="ECO:0000256" key="2">
    <source>
        <dbReference type="ARBA" id="ARBA00023002"/>
    </source>
</evidence>